<dbReference type="OrthoDB" id="7201143at2"/>
<reference evidence="8 9" key="1">
    <citation type="submission" date="2018-05" db="EMBL/GenBank/DDBJ databases">
        <title>Genome of Sphingosinicella humi QZX222.</title>
        <authorList>
            <person name="Qiao Z."/>
            <person name="Wang G."/>
        </authorList>
    </citation>
    <scope>NUCLEOTIDE SEQUENCE [LARGE SCALE GENOMIC DNA]</scope>
    <source>
        <strain evidence="8 9">QZX222</strain>
    </source>
</reference>
<keyword evidence="5" id="KW-0446">Lipid-binding</keyword>
<gene>
    <name evidence="8" type="ORF">DF286_05900</name>
</gene>
<evidence type="ECO:0000256" key="4">
    <source>
        <dbReference type="ARBA" id="ARBA00022946"/>
    </source>
</evidence>
<evidence type="ECO:0000256" key="3">
    <source>
        <dbReference type="ARBA" id="ARBA00022688"/>
    </source>
</evidence>
<dbReference type="GO" id="GO:0008289">
    <property type="term" value="F:lipid binding"/>
    <property type="evidence" value="ECO:0007669"/>
    <property type="project" value="UniProtKB-KW"/>
</dbReference>
<keyword evidence="9" id="KW-1185">Reference proteome</keyword>
<feature type="domain" description="COQ9 C-terminal" evidence="7">
    <location>
        <begin position="125"/>
        <end position="195"/>
    </location>
</feature>
<comment type="function">
    <text evidence="6">Membrane-associated protein that warps the membrane surface to access and bind aromatic isoprenes with high specificity, including ubiquinone (CoQ) isoprene intermediates and presents them directly to COQ7, therefore facilitating the COQ7-mediated hydroxylase step. Participates in the biosynthesis of coenzyme Q, also named ubiquinone, an essential lipid-soluble electron transporter for aerobic cellular respiration.</text>
</comment>
<dbReference type="AlphaFoldDB" id="A0A2U2J275"/>
<dbReference type="Proteomes" id="UP000245916">
    <property type="component" value="Unassembled WGS sequence"/>
</dbReference>
<keyword evidence="4" id="KW-0809">Transit peptide</keyword>
<proteinExistence type="inferred from homology"/>
<dbReference type="NCBIfam" id="TIGR02396">
    <property type="entry name" value="diverge_rpsU"/>
    <property type="match status" value="1"/>
</dbReference>
<sequence length="223" mass="25343">MTQAPIPPGEMTLDELRAALAPLIPAHAAFDGWSDQALAMAAAELGIPAERAKLCFPGGAVEMIDAWFDAIDRAMAKAWPLERISKLKIRERIRDLVTYRIEVVHPHKEALRRAFAILAQPQNAMTAAKLAWRAADRMWRIAGDTSTDFNHYSKRGILSALYTSTMLVYLDDDSENLRETRGFLDRRIDDVMRFEKFKASWRGSRERLPSLSRFLGRLRYPAI</sequence>
<dbReference type="InterPro" id="IPR013718">
    <property type="entry name" value="COQ9_C"/>
</dbReference>
<dbReference type="EMBL" id="QFFF01000001">
    <property type="protein sequence ID" value="PWG02449.1"/>
    <property type="molecule type" value="Genomic_DNA"/>
</dbReference>
<keyword evidence="3" id="KW-0831">Ubiquinone biosynthesis</keyword>
<evidence type="ECO:0000256" key="6">
    <source>
        <dbReference type="ARBA" id="ARBA00058104"/>
    </source>
</evidence>
<evidence type="ECO:0000256" key="5">
    <source>
        <dbReference type="ARBA" id="ARBA00023121"/>
    </source>
</evidence>
<protein>
    <submittedName>
        <fullName evidence="8">COQ9 family protein</fullName>
    </submittedName>
</protein>
<dbReference type="GO" id="GO:0006744">
    <property type="term" value="P:ubiquinone biosynthetic process"/>
    <property type="evidence" value="ECO:0007669"/>
    <property type="project" value="UniProtKB-KW"/>
</dbReference>
<dbReference type="Pfam" id="PF08511">
    <property type="entry name" value="COQ9"/>
    <property type="match status" value="1"/>
</dbReference>
<comment type="similarity">
    <text evidence="2">Belongs to the COQ9 family.</text>
</comment>
<dbReference type="RefSeq" id="WP_109270588.1">
    <property type="nucleotide sequence ID" value="NZ_QFFF01000001.1"/>
</dbReference>
<comment type="pathway">
    <text evidence="1">Cofactor biosynthesis; ubiquinone biosynthesis.</text>
</comment>
<evidence type="ECO:0000313" key="9">
    <source>
        <dbReference type="Proteomes" id="UP000245916"/>
    </source>
</evidence>
<evidence type="ECO:0000313" key="8">
    <source>
        <dbReference type="EMBL" id="PWG02449.1"/>
    </source>
</evidence>
<evidence type="ECO:0000259" key="7">
    <source>
        <dbReference type="Pfam" id="PF08511"/>
    </source>
</evidence>
<evidence type="ECO:0000256" key="2">
    <source>
        <dbReference type="ARBA" id="ARBA00010766"/>
    </source>
</evidence>
<accession>A0A2U2J275</accession>
<dbReference type="PANTHER" id="PTHR21427">
    <property type="entry name" value="UBIQUINONE BIOSYNTHESIS PROTEIN COQ9, MITOCHONDRIAL"/>
    <property type="match status" value="1"/>
</dbReference>
<name>A0A2U2J275_9SPHN</name>
<dbReference type="InterPro" id="IPR012762">
    <property type="entry name" value="Ubiq_biosynth_COQ9"/>
</dbReference>
<dbReference type="PANTHER" id="PTHR21427:SF19">
    <property type="entry name" value="UBIQUINONE BIOSYNTHESIS PROTEIN COQ9, MITOCHONDRIAL"/>
    <property type="match status" value="1"/>
</dbReference>
<dbReference type="Gene3D" id="1.10.357.10">
    <property type="entry name" value="Tetracycline Repressor, domain 2"/>
    <property type="match status" value="1"/>
</dbReference>
<evidence type="ECO:0000256" key="1">
    <source>
        <dbReference type="ARBA" id="ARBA00004749"/>
    </source>
</evidence>
<comment type="caution">
    <text evidence="8">The sequence shown here is derived from an EMBL/GenBank/DDBJ whole genome shotgun (WGS) entry which is preliminary data.</text>
</comment>
<organism evidence="8 9">
    <name type="scientific">Allosphingosinicella humi</name>
    <dbReference type="NCBI Taxonomy" id="2068657"/>
    <lineage>
        <taxon>Bacteria</taxon>
        <taxon>Pseudomonadati</taxon>
        <taxon>Pseudomonadota</taxon>
        <taxon>Alphaproteobacteria</taxon>
        <taxon>Sphingomonadales</taxon>
        <taxon>Sphingomonadaceae</taxon>
        <taxon>Allosphingosinicella</taxon>
    </lineage>
</organism>